<keyword evidence="9" id="KW-0378">Hydrolase</keyword>
<sequence length="1254" mass="133183">MLLTLLIVLITSQLSTKVHGDGNQFVQSTTNLEQINSTYSGSLQNTSTRFLRYGGSSNNYLYDAIEIIPFTSGNYTITSSSNLDTYGYLYNNSFSLSDLSMGLLGQNDDGAGSYQFQIIANLQANVRYILIVTTYSVNEVGNYSITASGPGRVSLAKSMITTTTTTSTSTTTTLGVLNSTYSGSLQNTSTRFLRYGGSSNNYLYDAIEIIPLTSGNYTITSSSNLDTYGYLYNNSFSLSDLSMGLLGQNDDGAGSYQFQIIANLQANVRYILIVTTYSINAVGNYSITASGPGRVSLAKSLITTTTTTSTSTTTRTSTTTTTTASTTTRTSTTTSTSATTPTATTTPGVLNSTYSGSLQNTSSRLNRYGGSSSDYFYDAIEIIPSTSGNYTITSKSDGNFDTYGYLYNNSFSLGALSVGLLAQDDDSGGNRQFQIVAYLQANVRYILIVTTYSINVVGNYSITASGPGRVSLAKSLISTTTTTATSTTARTSTTTSTSALGVLNTTYSGSLQNTSSRFNRYSGSSSDYFYDAIEIIPSTSGDYTITSKSDGNFDTYGYLYNNSFSLGALSVGLLAQDDDSGGNRQFQIVAYLQANVRYILIVTTYSINVVGNYSITASGPGRVSLAKSMISTTTTTSTSTTTPTSTTTSTSALGVLNTTYSGSLQNTSSRFNRYSGSSSDYFYDAIEIIPSTSGNYTITSKSDGNFDTYGYLYNNSFSLGALSVGLLAQDDDSGGNRQFQIVAYLQANVRYILIVTTYSINVVGNYSITASGPGRVSLAKSMISTTTTTSTSTTTPTSTTTSTSTTARTSTTTSTSTTARTSTTTSTSTTARTSTTTSTSTTARTSTTTSASTTSTSSTTRSTSSTTPPAVSGFLPCSLIYSASTNGVLCPSSYSWTTWFNVGKPSNATTGDTEDMSLILAQYPNSMCGVPYAVHAEGINPTDTTCTGNLVQSRPNSTLYLLSFQAIQPVGVDFRIRYCCPVGSFVAPPTTTPSPLENNSCGKQEIAPRGKSISRIYGGTDAIQNSWPWMVFYRGASCNVPPCASNVCGGTIISKDYVLTAAHCIRTTDASLISVTAGMHNYSSSTESNTRQTRFAQAIYVHPQYNTTGYINDIAVIRVSPPFTFNTYVQPACLPGPEPQPNDEVIIAGWGALTFGGPVNKVLKQAYTKVVDLCEARWANMDSSQQICVADSVDGNSACQGDSGGPILSQYQGQYVVSGVTSYGSDCITSGTNNKPNVFTRVSFYKSWIKSIIG</sequence>
<feature type="signal peptide" evidence="11">
    <location>
        <begin position="1"/>
        <end position="20"/>
    </location>
</feature>
<dbReference type="InterPro" id="IPR033116">
    <property type="entry name" value="TRYPSIN_SER"/>
</dbReference>
<feature type="region of interest" description="Disordered" evidence="10">
    <location>
        <begin position="785"/>
        <end position="869"/>
    </location>
</feature>
<dbReference type="PROSITE" id="PS50240">
    <property type="entry name" value="TRYPSIN_DOM"/>
    <property type="match status" value="1"/>
</dbReference>
<evidence type="ECO:0000256" key="1">
    <source>
        <dbReference type="ARBA" id="ARBA00001656"/>
    </source>
</evidence>
<evidence type="ECO:0000256" key="7">
    <source>
        <dbReference type="ARBA" id="ARBA00023157"/>
    </source>
</evidence>
<evidence type="ECO:0000256" key="8">
    <source>
        <dbReference type="ARBA" id="ARBA00023180"/>
    </source>
</evidence>
<dbReference type="InterPro" id="IPR009003">
    <property type="entry name" value="Peptidase_S1_PA"/>
</dbReference>
<dbReference type="Pfam" id="PF00089">
    <property type="entry name" value="Trypsin"/>
    <property type="match status" value="1"/>
</dbReference>
<evidence type="ECO:0000259" key="12">
    <source>
        <dbReference type="PROSITE" id="PS50240"/>
    </source>
</evidence>
<dbReference type="PANTHER" id="PTHR24252">
    <property type="entry name" value="ACROSIN-RELATED"/>
    <property type="match status" value="1"/>
</dbReference>
<feature type="compositionally biased region" description="Low complexity" evidence="10">
    <location>
        <begin position="308"/>
        <end position="347"/>
    </location>
</feature>
<accession>A0A815IHR1</accession>
<dbReference type="PROSITE" id="PS00134">
    <property type="entry name" value="TRYPSIN_HIS"/>
    <property type="match status" value="1"/>
</dbReference>
<dbReference type="Gene3D" id="2.40.10.10">
    <property type="entry name" value="Trypsin-like serine proteases"/>
    <property type="match status" value="1"/>
</dbReference>
<evidence type="ECO:0000256" key="11">
    <source>
        <dbReference type="SAM" id="SignalP"/>
    </source>
</evidence>
<dbReference type="SUPFAM" id="SSF50494">
    <property type="entry name" value="Trypsin-like serine proteases"/>
    <property type="match status" value="1"/>
</dbReference>
<evidence type="ECO:0000256" key="2">
    <source>
        <dbReference type="ARBA" id="ARBA00004613"/>
    </source>
</evidence>
<proteinExistence type="predicted"/>
<feature type="compositionally biased region" description="Low complexity" evidence="10">
    <location>
        <begin position="785"/>
        <end position="867"/>
    </location>
</feature>
<dbReference type="EC" id="3.4.21.10" evidence="3"/>
<evidence type="ECO:0000256" key="6">
    <source>
        <dbReference type="ARBA" id="ARBA00022729"/>
    </source>
</evidence>
<keyword evidence="6 11" id="KW-0732">Signal</keyword>
<dbReference type="FunFam" id="2.40.10.10:FF:000068">
    <property type="entry name" value="transmembrane protease serine 2"/>
    <property type="match status" value="1"/>
</dbReference>
<evidence type="ECO:0000256" key="4">
    <source>
        <dbReference type="ARBA" id="ARBA00017161"/>
    </source>
</evidence>
<feature type="region of interest" description="Disordered" evidence="10">
    <location>
        <begin position="308"/>
        <end position="357"/>
    </location>
</feature>
<dbReference type="PANTHER" id="PTHR24252:SF8">
    <property type="entry name" value="ACROSIN"/>
    <property type="match status" value="1"/>
</dbReference>
<evidence type="ECO:0000256" key="10">
    <source>
        <dbReference type="SAM" id="MobiDB-lite"/>
    </source>
</evidence>
<evidence type="ECO:0000256" key="9">
    <source>
        <dbReference type="RuleBase" id="RU363034"/>
    </source>
</evidence>
<keyword evidence="9" id="KW-0645">Protease</keyword>
<comment type="catalytic activity">
    <reaction evidence="1">
        <text>Preferential cleavage: Arg-|-Xaa, Lys-|-Xaa.</text>
        <dbReference type="EC" id="3.4.21.10"/>
    </reaction>
</comment>
<dbReference type="InterPro" id="IPR043504">
    <property type="entry name" value="Peptidase_S1_PA_chymotrypsin"/>
</dbReference>
<dbReference type="CDD" id="cd00190">
    <property type="entry name" value="Tryp_SPc"/>
    <property type="match status" value="1"/>
</dbReference>
<evidence type="ECO:0000256" key="5">
    <source>
        <dbReference type="ARBA" id="ARBA00022525"/>
    </source>
</evidence>
<evidence type="ECO:0000313" key="13">
    <source>
        <dbReference type="EMBL" id="CAF1368496.1"/>
    </source>
</evidence>
<dbReference type="GO" id="GO:0005576">
    <property type="term" value="C:extracellular region"/>
    <property type="evidence" value="ECO:0007669"/>
    <property type="project" value="UniProtKB-SubCell"/>
</dbReference>
<keyword evidence="9" id="KW-0720">Serine protease</keyword>
<dbReference type="InterPro" id="IPR025155">
    <property type="entry name" value="WxxW_domain"/>
</dbReference>
<dbReference type="GO" id="GO:0006508">
    <property type="term" value="P:proteolysis"/>
    <property type="evidence" value="ECO:0007669"/>
    <property type="project" value="UniProtKB-KW"/>
</dbReference>
<feature type="domain" description="Peptidase S1" evidence="12">
    <location>
        <begin position="1016"/>
        <end position="1254"/>
    </location>
</feature>
<dbReference type="PROSITE" id="PS00135">
    <property type="entry name" value="TRYPSIN_SER"/>
    <property type="match status" value="1"/>
</dbReference>
<gene>
    <name evidence="13" type="ORF">EDS130_LOCUS34237</name>
</gene>
<evidence type="ECO:0000313" key="14">
    <source>
        <dbReference type="Proteomes" id="UP000663852"/>
    </source>
</evidence>
<feature type="chain" id="PRO_5032903280" description="Acrosin" evidence="11">
    <location>
        <begin position="21"/>
        <end position="1254"/>
    </location>
</feature>
<comment type="subcellular location">
    <subcellularLocation>
        <location evidence="2">Secreted</location>
    </subcellularLocation>
</comment>
<feature type="compositionally biased region" description="Polar residues" evidence="10">
    <location>
        <begin position="348"/>
        <end position="357"/>
    </location>
</feature>
<protein>
    <recommendedName>
        <fullName evidence="4">Acrosin</fullName>
        <ecNumber evidence="3">3.4.21.10</ecNumber>
    </recommendedName>
</protein>
<dbReference type="AlphaFoldDB" id="A0A815IHR1"/>
<dbReference type="InterPro" id="IPR001314">
    <property type="entry name" value="Peptidase_S1A"/>
</dbReference>
<comment type="caution">
    <text evidence="13">The sequence shown here is derived from an EMBL/GenBank/DDBJ whole genome shotgun (WGS) entry which is preliminary data.</text>
</comment>
<dbReference type="Pfam" id="PF13330">
    <property type="entry name" value="Mucin2_WxxW"/>
    <property type="match status" value="1"/>
</dbReference>
<keyword evidence="5" id="KW-0964">Secreted</keyword>
<dbReference type="SMART" id="SM00020">
    <property type="entry name" value="Tryp_SPc"/>
    <property type="match status" value="1"/>
</dbReference>
<keyword evidence="8" id="KW-0325">Glycoprotein</keyword>
<dbReference type="PRINTS" id="PR00722">
    <property type="entry name" value="CHYMOTRYPSIN"/>
</dbReference>
<organism evidence="13 14">
    <name type="scientific">Adineta ricciae</name>
    <name type="common">Rotifer</name>
    <dbReference type="NCBI Taxonomy" id="249248"/>
    <lineage>
        <taxon>Eukaryota</taxon>
        <taxon>Metazoa</taxon>
        <taxon>Spiralia</taxon>
        <taxon>Gnathifera</taxon>
        <taxon>Rotifera</taxon>
        <taxon>Eurotatoria</taxon>
        <taxon>Bdelloidea</taxon>
        <taxon>Adinetida</taxon>
        <taxon>Adinetidae</taxon>
        <taxon>Adineta</taxon>
    </lineage>
</organism>
<reference evidence="13" key="1">
    <citation type="submission" date="2021-02" db="EMBL/GenBank/DDBJ databases">
        <authorList>
            <person name="Nowell W R."/>
        </authorList>
    </citation>
    <scope>NUCLEOTIDE SEQUENCE</scope>
</reference>
<dbReference type="EMBL" id="CAJNOJ010000284">
    <property type="protein sequence ID" value="CAF1368496.1"/>
    <property type="molecule type" value="Genomic_DNA"/>
</dbReference>
<dbReference type="GO" id="GO:0004252">
    <property type="term" value="F:serine-type endopeptidase activity"/>
    <property type="evidence" value="ECO:0007669"/>
    <property type="project" value="InterPro"/>
</dbReference>
<name>A0A815IHR1_ADIRI</name>
<dbReference type="OrthoDB" id="6380398at2759"/>
<dbReference type="Proteomes" id="UP000663852">
    <property type="component" value="Unassembled WGS sequence"/>
</dbReference>
<evidence type="ECO:0000256" key="3">
    <source>
        <dbReference type="ARBA" id="ARBA00012050"/>
    </source>
</evidence>
<dbReference type="InterPro" id="IPR001254">
    <property type="entry name" value="Trypsin_dom"/>
</dbReference>
<keyword evidence="7" id="KW-1015">Disulfide bond</keyword>
<dbReference type="InterPro" id="IPR018114">
    <property type="entry name" value="TRYPSIN_HIS"/>
</dbReference>